<accession>A0A8J3N843</accession>
<protein>
    <recommendedName>
        <fullName evidence="5">Ig-like domain-containing protein</fullName>
    </recommendedName>
</protein>
<evidence type="ECO:0000313" key="4">
    <source>
        <dbReference type="Proteomes" id="UP000612808"/>
    </source>
</evidence>
<sequence length="294" mass="30724">MRRTGLAFAAVLVIAAATACGPGGSAPEPGDRSGSPTAAPDRIKQFDFGTAAWNHPFLNPELRPVRHGAGPTVRLRGGKGTGKTSDGAPVACHLVGSPVYGDIGDGTLAAAVALSCAAGNGDATSWYVWRWSAASHTAVQSDQPIAQDARCGDAVDSVRYAGHAFVVAARELDEHAAMSCADAGHARRKTTYAVALRHGFLERVRPAPAALRSCRNNSHPEDGSHGATLYATRSSGSDVVYRTTGRVRVLSVGGTDYYEDDADLTGKAVHWQFVRVEGTADNTVHCGYRMVPGA</sequence>
<keyword evidence="2" id="KW-0732">Signal</keyword>
<proteinExistence type="predicted"/>
<evidence type="ECO:0000256" key="2">
    <source>
        <dbReference type="SAM" id="SignalP"/>
    </source>
</evidence>
<evidence type="ECO:0000256" key="1">
    <source>
        <dbReference type="SAM" id="MobiDB-lite"/>
    </source>
</evidence>
<dbReference type="Proteomes" id="UP000612808">
    <property type="component" value="Unassembled WGS sequence"/>
</dbReference>
<feature type="chain" id="PRO_5039686121" description="Ig-like domain-containing protein" evidence="2">
    <location>
        <begin position="20"/>
        <end position="294"/>
    </location>
</feature>
<evidence type="ECO:0000313" key="3">
    <source>
        <dbReference type="EMBL" id="GID09711.1"/>
    </source>
</evidence>
<feature type="signal peptide" evidence="2">
    <location>
        <begin position="1"/>
        <end position="19"/>
    </location>
</feature>
<dbReference type="AlphaFoldDB" id="A0A8J3N843"/>
<dbReference type="EMBL" id="BOMB01000003">
    <property type="protein sequence ID" value="GID09711.1"/>
    <property type="molecule type" value="Genomic_DNA"/>
</dbReference>
<dbReference type="PROSITE" id="PS51257">
    <property type="entry name" value="PROKAR_LIPOPROTEIN"/>
    <property type="match status" value="1"/>
</dbReference>
<feature type="region of interest" description="Disordered" evidence="1">
    <location>
        <begin position="22"/>
        <end position="41"/>
    </location>
</feature>
<comment type="caution">
    <text evidence="3">The sequence shown here is derived from an EMBL/GenBank/DDBJ whole genome shotgun (WGS) entry which is preliminary data.</text>
</comment>
<name>A0A8J3N843_9ACTN</name>
<dbReference type="RefSeq" id="WP_203654684.1">
    <property type="nucleotide sequence ID" value="NZ_BAAAZM010000002.1"/>
</dbReference>
<organism evidence="3 4">
    <name type="scientific">Actinocatenispora rupis</name>
    <dbReference type="NCBI Taxonomy" id="519421"/>
    <lineage>
        <taxon>Bacteria</taxon>
        <taxon>Bacillati</taxon>
        <taxon>Actinomycetota</taxon>
        <taxon>Actinomycetes</taxon>
        <taxon>Micromonosporales</taxon>
        <taxon>Micromonosporaceae</taxon>
        <taxon>Actinocatenispora</taxon>
    </lineage>
</organism>
<gene>
    <name evidence="3" type="ORF">Aru02nite_06000</name>
</gene>
<evidence type="ECO:0008006" key="5">
    <source>
        <dbReference type="Google" id="ProtNLM"/>
    </source>
</evidence>
<keyword evidence="4" id="KW-1185">Reference proteome</keyword>
<reference evidence="3" key="1">
    <citation type="submission" date="2021-01" db="EMBL/GenBank/DDBJ databases">
        <title>Whole genome shotgun sequence of Actinocatenispora rupis NBRC 107355.</title>
        <authorList>
            <person name="Komaki H."/>
            <person name="Tamura T."/>
        </authorList>
    </citation>
    <scope>NUCLEOTIDE SEQUENCE</scope>
    <source>
        <strain evidence="3">NBRC 107355</strain>
    </source>
</reference>